<organism evidence="3 4">
    <name type="scientific">Cerrena zonata</name>
    <dbReference type="NCBI Taxonomy" id="2478898"/>
    <lineage>
        <taxon>Eukaryota</taxon>
        <taxon>Fungi</taxon>
        <taxon>Dikarya</taxon>
        <taxon>Basidiomycota</taxon>
        <taxon>Agaricomycotina</taxon>
        <taxon>Agaricomycetes</taxon>
        <taxon>Polyporales</taxon>
        <taxon>Cerrenaceae</taxon>
        <taxon>Cerrena</taxon>
    </lineage>
</organism>
<feature type="region of interest" description="Disordered" evidence="1">
    <location>
        <begin position="74"/>
        <end position="126"/>
    </location>
</feature>
<protein>
    <submittedName>
        <fullName evidence="3">Uncharacterized protein</fullName>
    </submittedName>
</protein>
<feature type="compositionally biased region" description="Polar residues" evidence="1">
    <location>
        <begin position="93"/>
        <end position="119"/>
    </location>
</feature>
<dbReference type="Proteomes" id="UP001385951">
    <property type="component" value="Unassembled WGS sequence"/>
</dbReference>
<reference evidence="3 4" key="1">
    <citation type="submission" date="2022-09" db="EMBL/GenBank/DDBJ databases">
        <authorList>
            <person name="Palmer J.M."/>
        </authorList>
    </citation>
    <scope>NUCLEOTIDE SEQUENCE [LARGE SCALE GENOMIC DNA]</scope>
    <source>
        <strain evidence="3 4">DSM 7382</strain>
    </source>
</reference>
<evidence type="ECO:0000256" key="1">
    <source>
        <dbReference type="SAM" id="MobiDB-lite"/>
    </source>
</evidence>
<proteinExistence type="predicted"/>
<dbReference type="EMBL" id="JASBNA010000005">
    <property type="protein sequence ID" value="KAK7691689.1"/>
    <property type="molecule type" value="Genomic_DNA"/>
</dbReference>
<keyword evidence="4" id="KW-1185">Reference proteome</keyword>
<comment type="caution">
    <text evidence="3">The sequence shown here is derived from an EMBL/GenBank/DDBJ whole genome shotgun (WGS) entry which is preliminary data.</text>
</comment>
<name>A0AAW0GQ29_9APHY</name>
<keyword evidence="2" id="KW-0812">Transmembrane</keyword>
<keyword evidence="2" id="KW-1133">Transmembrane helix</keyword>
<feature type="transmembrane region" description="Helical" evidence="2">
    <location>
        <begin position="24"/>
        <end position="45"/>
    </location>
</feature>
<accession>A0AAW0GQ29</accession>
<keyword evidence="2" id="KW-0472">Membrane</keyword>
<evidence type="ECO:0000313" key="3">
    <source>
        <dbReference type="EMBL" id="KAK7691689.1"/>
    </source>
</evidence>
<gene>
    <name evidence="3" type="ORF">QCA50_005089</name>
</gene>
<evidence type="ECO:0000256" key="2">
    <source>
        <dbReference type="SAM" id="Phobius"/>
    </source>
</evidence>
<evidence type="ECO:0000313" key="4">
    <source>
        <dbReference type="Proteomes" id="UP001385951"/>
    </source>
</evidence>
<sequence length="126" mass="13696">MSQGYSCERGNSIISLVLPSLSPIYRAVIALASVALHNLMACRVFRLLKLGFMEGPNSIKSESHTFIRFASRNSNSASRYSEDNITFHGRGLQSGNGTRSRFQSTLSASDGSIPPSSLSLRDGDHM</sequence>
<dbReference type="AlphaFoldDB" id="A0AAW0GQ29"/>